<accession>A0A8X7CS28</accession>
<reference evidence="2" key="1">
    <citation type="submission" date="2020-08" db="EMBL/GenBank/DDBJ databases">
        <title>Multicomponent nature underlies the extraordinary mechanical properties of spider dragline silk.</title>
        <authorList>
            <person name="Kono N."/>
            <person name="Nakamura H."/>
            <person name="Mori M."/>
            <person name="Yoshida Y."/>
            <person name="Ohtoshi R."/>
            <person name="Malay A.D."/>
            <person name="Moran D.A.P."/>
            <person name="Tomita M."/>
            <person name="Numata K."/>
            <person name="Arakawa K."/>
        </authorList>
    </citation>
    <scope>NUCLEOTIDE SEQUENCE</scope>
</reference>
<dbReference type="AlphaFoldDB" id="A0A8X7CS28"/>
<dbReference type="OrthoDB" id="4066896at2759"/>
<organism evidence="2 3">
    <name type="scientific">Trichonephila inaurata madagascariensis</name>
    <dbReference type="NCBI Taxonomy" id="2747483"/>
    <lineage>
        <taxon>Eukaryota</taxon>
        <taxon>Metazoa</taxon>
        <taxon>Ecdysozoa</taxon>
        <taxon>Arthropoda</taxon>
        <taxon>Chelicerata</taxon>
        <taxon>Arachnida</taxon>
        <taxon>Araneae</taxon>
        <taxon>Araneomorphae</taxon>
        <taxon>Entelegynae</taxon>
        <taxon>Araneoidea</taxon>
        <taxon>Nephilidae</taxon>
        <taxon>Trichonephila</taxon>
        <taxon>Trichonephila inaurata</taxon>
    </lineage>
</organism>
<gene>
    <name evidence="2" type="primary">AVEN_40828_1</name>
    <name evidence="2" type="ORF">TNIN_210621</name>
</gene>
<feature type="region of interest" description="Disordered" evidence="1">
    <location>
        <begin position="687"/>
        <end position="753"/>
    </location>
</feature>
<feature type="compositionally biased region" description="Basic and acidic residues" evidence="1">
    <location>
        <begin position="496"/>
        <end position="526"/>
    </location>
</feature>
<sequence length="821" mass="92356">MSGLAEEDEVWKQHLPGMVPCDDEHNMDSKTLVTSQNGDNRQLTFNPELRKITRLGNLKGAQIIKSPSWPSSPTIPRSEIRRELTEHAFWTLGRKRITDKVSNESFRNEFSLNDSKKSPDETFKEIHSILSSMDLAKYYLRGRKDSLNSSLGNDQFPLRRSLSVQPQTTTSFNGSGKKSFLDGIPPPPKTKSILEKGKDILSQESNNYPQEKIYSLELSSLKSSQKQVNSKLKELTERLRPASAPPSPHRMPKYTVPRSAPPMSNFSFWKDPLPIENSFILPLNRMDQSFKSSDDFSDDQTTTKSKENKISKPSRKNNFASFGYATLPRTKVLETQNEPRTLASLDLNINFQSYRENQALSESDDTDFLKNTLSQKNCKHREVKEIGKGESKHSFINENICLNKTDFEDNQDISSPYCSRRGSLKSSSNTSPKKADFDLNFSKYGSLNSSRVERRRSVGKKDTNFLEKNNNTLESKKCSLDGIQIFSQNELSATDYKPEAKEDETVSSNDESKCSAEKSHSIKSDGTKSVPVLPSSFSNPLEEEIRTIAKLLDGKESLFLKLIQSSKIENEASKQAINSYRAAITPKGDDSTDKNEVSSGIMQKVPPLRGDDRNSPTRVRAMTVPGTETNRSTIANQTSPPPQQKRFYKKRLRGPYGEMLENEMSKSFNKPRPSYAKDLDFLKELENSTHSSDQQSGRQRQLLRSSSHSFDETHSIVVENTPKRKTSANIPLVSGNEEHDSLRVPSTSVSGTVSEPTLHIRSHSDSVKTSSAWNVDTIIAKVLKNSSQQGKLDGIMGIRGINTITFSTSGYYTTFYNVYLQ</sequence>
<feature type="compositionally biased region" description="Polar residues" evidence="1">
    <location>
        <begin position="626"/>
        <end position="638"/>
    </location>
</feature>
<feature type="compositionally biased region" description="Low complexity" evidence="1">
    <location>
        <begin position="690"/>
        <end position="708"/>
    </location>
</feature>
<feature type="compositionally biased region" description="Polar residues" evidence="1">
    <location>
        <begin position="164"/>
        <end position="176"/>
    </location>
</feature>
<dbReference type="EMBL" id="BMAV01023418">
    <property type="protein sequence ID" value="GFY79128.1"/>
    <property type="molecule type" value="Genomic_DNA"/>
</dbReference>
<protein>
    <submittedName>
        <fullName evidence="2">Uncharacterized protein</fullName>
    </submittedName>
</protein>
<proteinExistence type="predicted"/>
<feature type="region of interest" description="Disordered" evidence="1">
    <location>
        <begin position="625"/>
        <end position="649"/>
    </location>
</feature>
<evidence type="ECO:0000256" key="1">
    <source>
        <dbReference type="SAM" id="MobiDB-lite"/>
    </source>
</evidence>
<evidence type="ECO:0000313" key="2">
    <source>
        <dbReference type="EMBL" id="GFY79128.1"/>
    </source>
</evidence>
<feature type="region of interest" description="Disordered" evidence="1">
    <location>
        <begin position="164"/>
        <end position="193"/>
    </location>
</feature>
<comment type="caution">
    <text evidence="2">The sequence shown here is derived from an EMBL/GenBank/DDBJ whole genome shotgun (WGS) entry which is preliminary data.</text>
</comment>
<keyword evidence="3" id="KW-1185">Reference proteome</keyword>
<feature type="compositionally biased region" description="Polar residues" evidence="1">
    <location>
        <begin position="744"/>
        <end position="753"/>
    </location>
</feature>
<dbReference type="Proteomes" id="UP000886998">
    <property type="component" value="Unassembled WGS sequence"/>
</dbReference>
<feature type="region of interest" description="Disordered" evidence="1">
    <location>
        <begin position="494"/>
        <end position="528"/>
    </location>
</feature>
<name>A0A8X7CS28_9ARAC</name>
<evidence type="ECO:0000313" key="3">
    <source>
        <dbReference type="Proteomes" id="UP000886998"/>
    </source>
</evidence>
<feature type="region of interest" description="Disordered" evidence="1">
    <location>
        <begin position="291"/>
        <end position="315"/>
    </location>
</feature>